<name>A0A7S2BF51_9STRA</name>
<evidence type="ECO:0000256" key="4">
    <source>
        <dbReference type="ARBA" id="ARBA00022618"/>
    </source>
</evidence>
<protein>
    <submittedName>
        <fullName evidence="11">Uncharacterized protein</fullName>
    </submittedName>
</protein>
<evidence type="ECO:0000313" key="11">
    <source>
        <dbReference type="EMBL" id="CAD9395246.1"/>
    </source>
</evidence>
<dbReference type="AlphaFoldDB" id="A0A7S2BF51"/>
<keyword evidence="3" id="KW-0158">Chromosome</keyword>
<evidence type="ECO:0000256" key="6">
    <source>
        <dbReference type="ARBA" id="ARBA00022838"/>
    </source>
</evidence>
<evidence type="ECO:0000256" key="8">
    <source>
        <dbReference type="ARBA" id="ARBA00023306"/>
    </source>
</evidence>
<keyword evidence="4" id="KW-0132">Cell division</keyword>
<evidence type="ECO:0000256" key="5">
    <source>
        <dbReference type="ARBA" id="ARBA00022776"/>
    </source>
</evidence>
<dbReference type="Pfam" id="PF03980">
    <property type="entry name" value="Nnf1"/>
    <property type="match status" value="1"/>
</dbReference>
<dbReference type="GO" id="GO:0005634">
    <property type="term" value="C:nucleus"/>
    <property type="evidence" value="ECO:0007669"/>
    <property type="project" value="UniProtKB-SubCell"/>
</dbReference>
<accession>A0A7S2BF51</accession>
<organism evidence="11">
    <name type="scientific">Florenciella parvula</name>
    <dbReference type="NCBI Taxonomy" id="236787"/>
    <lineage>
        <taxon>Eukaryota</taxon>
        <taxon>Sar</taxon>
        <taxon>Stramenopiles</taxon>
        <taxon>Ochrophyta</taxon>
        <taxon>Dictyochophyceae</taxon>
        <taxon>Florenciellales</taxon>
        <taxon>Florenciella</taxon>
    </lineage>
</organism>
<sequence>MRIRVEARLVFAMGDARRYTRLRLVMEKVLVTSTSESQREDMKSVFSDMFEAHPHLGDLFDEIYPQIEQQMRSGITEEFELLAKQNEINEKLLALEELLEAAENGGVAEAPPTVRPLPEGMTPEDVLRRQTHELKQRELESLLAEQSGLEEDNRELKAAIQEQDSQMDASTQELNDIRSQVQAAAEAV</sequence>
<evidence type="ECO:0000256" key="7">
    <source>
        <dbReference type="ARBA" id="ARBA00023242"/>
    </source>
</evidence>
<evidence type="ECO:0000256" key="10">
    <source>
        <dbReference type="SAM" id="Coils"/>
    </source>
</evidence>
<evidence type="ECO:0000256" key="1">
    <source>
        <dbReference type="ARBA" id="ARBA00004123"/>
    </source>
</evidence>
<proteinExistence type="predicted"/>
<keyword evidence="6" id="KW-0995">Kinetochore</keyword>
<comment type="subcellular location">
    <subcellularLocation>
        <location evidence="2">Chromosome</location>
        <location evidence="2">Centromere</location>
        <location evidence="2">Kinetochore</location>
    </subcellularLocation>
    <subcellularLocation>
        <location evidence="1">Nucleus</location>
    </subcellularLocation>
</comment>
<keyword evidence="5" id="KW-0498">Mitosis</keyword>
<dbReference type="GO" id="GO:0000444">
    <property type="term" value="C:MIS12/MIND type complex"/>
    <property type="evidence" value="ECO:0007669"/>
    <property type="project" value="InterPro"/>
</dbReference>
<evidence type="ECO:0000256" key="2">
    <source>
        <dbReference type="ARBA" id="ARBA00004629"/>
    </source>
</evidence>
<feature type="coiled-coil region" evidence="10">
    <location>
        <begin position="132"/>
        <end position="187"/>
    </location>
</feature>
<gene>
    <name evidence="11" type="ORF">FPAR1323_LOCUS3748</name>
</gene>
<keyword evidence="8" id="KW-0131">Cell cycle</keyword>
<dbReference type="EMBL" id="HBGT01006917">
    <property type="protein sequence ID" value="CAD9395246.1"/>
    <property type="molecule type" value="Transcribed_RNA"/>
</dbReference>
<keyword evidence="9" id="KW-0137">Centromere</keyword>
<keyword evidence="10" id="KW-0175">Coiled coil</keyword>
<dbReference type="GO" id="GO:0051301">
    <property type="term" value="P:cell division"/>
    <property type="evidence" value="ECO:0007669"/>
    <property type="project" value="UniProtKB-KW"/>
</dbReference>
<dbReference type="InterPro" id="IPR007128">
    <property type="entry name" value="PMF1/Nnf1"/>
</dbReference>
<evidence type="ECO:0000256" key="3">
    <source>
        <dbReference type="ARBA" id="ARBA00022454"/>
    </source>
</evidence>
<keyword evidence="7" id="KW-0539">Nucleus</keyword>
<reference evidence="11" key="1">
    <citation type="submission" date="2021-01" db="EMBL/GenBank/DDBJ databases">
        <authorList>
            <person name="Corre E."/>
            <person name="Pelletier E."/>
            <person name="Niang G."/>
            <person name="Scheremetjew M."/>
            <person name="Finn R."/>
            <person name="Kale V."/>
            <person name="Holt S."/>
            <person name="Cochrane G."/>
            <person name="Meng A."/>
            <person name="Brown T."/>
            <person name="Cohen L."/>
        </authorList>
    </citation>
    <scope>NUCLEOTIDE SEQUENCE</scope>
    <source>
        <strain evidence="11">RCC1693</strain>
    </source>
</reference>
<evidence type="ECO:0000256" key="9">
    <source>
        <dbReference type="ARBA" id="ARBA00023328"/>
    </source>
</evidence>